<dbReference type="Gene3D" id="1.10.510.10">
    <property type="entry name" value="Transferase(Phosphotransferase) domain 1"/>
    <property type="match status" value="1"/>
</dbReference>
<dbReference type="InterPro" id="IPR050235">
    <property type="entry name" value="CK1_Ser-Thr_kinase"/>
</dbReference>
<feature type="region of interest" description="Disordered" evidence="6">
    <location>
        <begin position="396"/>
        <end position="472"/>
    </location>
</feature>
<organism evidence="8 9">
    <name type="scientific">Tenebrio molitor</name>
    <name type="common">Yellow mealworm beetle</name>
    <dbReference type="NCBI Taxonomy" id="7067"/>
    <lineage>
        <taxon>Eukaryota</taxon>
        <taxon>Metazoa</taxon>
        <taxon>Ecdysozoa</taxon>
        <taxon>Arthropoda</taxon>
        <taxon>Hexapoda</taxon>
        <taxon>Insecta</taxon>
        <taxon>Pterygota</taxon>
        <taxon>Neoptera</taxon>
        <taxon>Endopterygota</taxon>
        <taxon>Coleoptera</taxon>
        <taxon>Polyphaga</taxon>
        <taxon>Cucujiformia</taxon>
        <taxon>Tenebrionidae</taxon>
        <taxon>Tenebrio</taxon>
    </lineage>
</organism>
<keyword evidence="5" id="KW-0723">Serine/threonine-protein kinase</keyword>
<feature type="region of interest" description="Disordered" evidence="6">
    <location>
        <begin position="1"/>
        <end position="21"/>
    </location>
</feature>
<keyword evidence="9" id="KW-1185">Reference proteome</keyword>
<feature type="compositionally biased region" description="Basic and acidic residues" evidence="6">
    <location>
        <begin position="425"/>
        <end position="436"/>
    </location>
</feature>
<feature type="binding site" evidence="4">
    <location>
        <position position="68"/>
    </location>
    <ligand>
        <name>ATP</name>
        <dbReference type="ChEBI" id="CHEBI:30616"/>
    </ligand>
</feature>
<dbReference type="GO" id="GO:0004674">
    <property type="term" value="F:protein serine/threonine kinase activity"/>
    <property type="evidence" value="ECO:0007669"/>
    <property type="project" value="UniProtKB-KW"/>
</dbReference>
<evidence type="ECO:0000256" key="6">
    <source>
        <dbReference type="SAM" id="MobiDB-lite"/>
    </source>
</evidence>
<evidence type="ECO:0000256" key="2">
    <source>
        <dbReference type="ARBA" id="ARBA00022741"/>
    </source>
</evidence>
<feature type="domain" description="Protein kinase" evidence="7">
    <location>
        <begin position="36"/>
        <end position="317"/>
    </location>
</feature>
<name>A0A8J6HQI2_TENMO</name>
<keyword evidence="2 4" id="KW-0547">Nucleotide-binding</keyword>
<feature type="compositionally biased region" description="Basic residues" evidence="6">
    <location>
        <begin position="1"/>
        <end position="12"/>
    </location>
</feature>
<dbReference type="Proteomes" id="UP000719412">
    <property type="component" value="Unassembled WGS sequence"/>
</dbReference>
<dbReference type="EC" id="2.7.11.1" evidence="1"/>
<dbReference type="SMART" id="SM00220">
    <property type="entry name" value="S_TKc"/>
    <property type="match status" value="1"/>
</dbReference>
<dbReference type="SUPFAM" id="SSF56112">
    <property type="entry name" value="Protein kinase-like (PK-like)"/>
    <property type="match status" value="1"/>
</dbReference>
<evidence type="ECO:0000313" key="8">
    <source>
        <dbReference type="EMBL" id="KAH0818895.1"/>
    </source>
</evidence>
<dbReference type="InterPro" id="IPR000719">
    <property type="entry name" value="Prot_kinase_dom"/>
</dbReference>
<dbReference type="InterPro" id="IPR017441">
    <property type="entry name" value="Protein_kinase_ATP_BS"/>
</dbReference>
<keyword evidence="5" id="KW-0808">Transferase</keyword>
<keyword evidence="5" id="KW-0418">Kinase</keyword>
<evidence type="ECO:0000256" key="3">
    <source>
        <dbReference type="ARBA" id="ARBA00022840"/>
    </source>
</evidence>
<evidence type="ECO:0000313" key="9">
    <source>
        <dbReference type="Proteomes" id="UP000719412"/>
    </source>
</evidence>
<gene>
    <name evidence="8" type="ORF">GEV33_003895</name>
</gene>
<dbReference type="PROSITE" id="PS00108">
    <property type="entry name" value="PROTEIN_KINASE_ST"/>
    <property type="match status" value="1"/>
</dbReference>
<dbReference type="PROSITE" id="PS50011">
    <property type="entry name" value="PROTEIN_KINASE_DOM"/>
    <property type="match status" value="1"/>
</dbReference>
<dbReference type="AlphaFoldDB" id="A0A8J6HQI2"/>
<dbReference type="EMBL" id="JABDTM020016361">
    <property type="protein sequence ID" value="KAH0818895.1"/>
    <property type="molecule type" value="Genomic_DNA"/>
</dbReference>
<dbReference type="PROSITE" id="PS00107">
    <property type="entry name" value="PROTEIN_KINASE_ATP"/>
    <property type="match status" value="1"/>
</dbReference>
<comment type="caution">
    <text evidence="8">The sequence shown here is derived from an EMBL/GenBank/DDBJ whole genome shotgun (WGS) entry which is preliminary data.</text>
</comment>
<evidence type="ECO:0000256" key="5">
    <source>
        <dbReference type="RuleBase" id="RU000304"/>
    </source>
</evidence>
<keyword evidence="3 4" id="KW-0067">ATP-binding</keyword>
<reference evidence="8" key="1">
    <citation type="journal article" date="2020" name="J Insects Food Feed">
        <title>The yellow mealworm (Tenebrio molitor) genome: a resource for the emerging insects as food and feed industry.</title>
        <authorList>
            <person name="Eriksson T."/>
            <person name="Andere A."/>
            <person name="Kelstrup H."/>
            <person name="Emery V."/>
            <person name="Picard C."/>
        </authorList>
    </citation>
    <scope>NUCLEOTIDE SEQUENCE</scope>
    <source>
        <strain evidence="8">Stoneville</strain>
        <tissue evidence="8">Whole head</tissue>
    </source>
</reference>
<dbReference type="Pfam" id="PF00069">
    <property type="entry name" value="Pkinase"/>
    <property type="match status" value="1"/>
</dbReference>
<dbReference type="InterPro" id="IPR011009">
    <property type="entry name" value="Kinase-like_dom_sf"/>
</dbReference>
<dbReference type="InterPro" id="IPR008271">
    <property type="entry name" value="Ser/Thr_kinase_AS"/>
</dbReference>
<reference evidence="8" key="2">
    <citation type="submission" date="2021-08" db="EMBL/GenBank/DDBJ databases">
        <authorList>
            <person name="Eriksson T."/>
        </authorList>
    </citation>
    <scope>NUCLEOTIDE SEQUENCE</scope>
    <source>
        <strain evidence="8">Stoneville</strain>
        <tissue evidence="8">Whole head</tissue>
    </source>
</reference>
<feature type="compositionally biased region" description="Acidic residues" evidence="6">
    <location>
        <begin position="345"/>
        <end position="357"/>
    </location>
</feature>
<sequence length="472" mass="53822">MAQASKKPRKKATNGYSMPEPLPKGEILTDIAKTRWKLGPSIGKGGFGEIYAAQDASKSSSKYPFVIKVEPHGNGPLFVEMHFYMKNAKQADIDAFKQKHKLKRFGMPAYLGSGSHEVGAAKYRFIVMEKFGVDVDKLREKNKGALPEVVVYQLAWQISYTLEYIHETGYVHADIKGGNVLLGDTTENKNQAYLVDFGLAGKFTTDKEFKPNPKKAHDGTIEYLSRDAHHGVPTRRGDFEILGYNIIHWLGGSLPWDSKLENPKTVQQLKEESWSDIPGFVKKCLKKNHQTLTQYLQYVDKLKHNERPDYKKIRSWFENEVQKNGGRVDGPLQLQGAQKRKSTGEEDLAQMQDSEDEDVVVKKTVRRKKKPQEIEEVVTTEVMTEAMKEVMARIEKKGAKKKQLKNKENKKTEVPETNGYTAEMLEIKKKMDDEKVAKRKPRTSPATEGGRMRRNLPEVNYDERNLKSTRSK</sequence>
<protein>
    <recommendedName>
        <fullName evidence="1">non-specific serine/threonine protein kinase</fullName>
        <ecNumber evidence="1">2.7.11.1</ecNumber>
    </recommendedName>
</protein>
<dbReference type="GO" id="GO:0005524">
    <property type="term" value="F:ATP binding"/>
    <property type="evidence" value="ECO:0007669"/>
    <property type="project" value="UniProtKB-UniRule"/>
</dbReference>
<proteinExistence type="inferred from homology"/>
<evidence type="ECO:0000256" key="4">
    <source>
        <dbReference type="PROSITE-ProRule" id="PRU10141"/>
    </source>
</evidence>
<evidence type="ECO:0000259" key="7">
    <source>
        <dbReference type="PROSITE" id="PS50011"/>
    </source>
</evidence>
<accession>A0A8J6HQI2</accession>
<feature type="compositionally biased region" description="Basic and acidic residues" evidence="6">
    <location>
        <begin position="405"/>
        <end position="414"/>
    </location>
</feature>
<evidence type="ECO:0000256" key="1">
    <source>
        <dbReference type="ARBA" id="ARBA00012513"/>
    </source>
</evidence>
<feature type="region of interest" description="Disordered" evidence="6">
    <location>
        <begin position="324"/>
        <end position="357"/>
    </location>
</feature>
<comment type="similarity">
    <text evidence="5">Belongs to the protein kinase superfamily.</text>
</comment>
<dbReference type="PANTHER" id="PTHR11909">
    <property type="entry name" value="CASEIN KINASE-RELATED"/>
    <property type="match status" value="1"/>
</dbReference>